<evidence type="ECO:0000313" key="8">
    <source>
        <dbReference type="Proteomes" id="UP000244908"/>
    </source>
</evidence>
<keyword evidence="2" id="KW-1003">Cell membrane</keyword>
<dbReference type="Pfam" id="PF01943">
    <property type="entry name" value="Polysacc_synt"/>
    <property type="match status" value="1"/>
</dbReference>
<dbReference type="PANTHER" id="PTHR30250:SF11">
    <property type="entry name" value="O-ANTIGEN TRANSPORTER-RELATED"/>
    <property type="match status" value="1"/>
</dbReference>
<dbReference type="GO" id="GO:0005886">
    <property type="term" value="C:plasma membrane"/>
    <property type="evidence" value="ECO:0007669"/>
    <property type="project" value="UniProtKB-SubCell"/>
</dbReference>
<feature type="transmembrane region" description="Helical" evidence="6">
    <location>
        <begin position="178"/>
        <end position="199"/>
    </location>
</feature>
<sequence length="415" mass="46522">MRSLVSNSNRLFKNILSLTIVQFSNYIAPLLVLPYLTRILSVENFGIVVISFSICSIAMIITDFGFGLSGTYWISKNRNDKKNVASYIGAIYLIKLMLNAVIVFSLLLYIFIWQENFLNEPLLVIGILLTIIFQSYQPMWFFQGIERMKNVTICMVASKLIYLISVLVFVKGKSDSDIVLLCLALSSLVSAVLGIIRIYKENYKLAWPHISLIKEVIQASFNFFISRASVGIYTSASTFIVGSFSGLGQAALYSSAEKLYQAGLSISSPISQAIFPYLARSRNIGELFKILLVIFPLLVVTVFICLFYTENIIIIFYGDLYKDAAPVLRVFLITSLFSFISINMGYPAFSIYDRLDLVNLSVYIAAVLHILGLVILYCGNNITAINVSLCVCIIEFVVLIIRVSMFISLRKRSGN</sequence>
<feature type="transmembrane region" description="Helical" evidence="6">
    <location>
        <begin position="12"/>
        <end position="33"/>
    </location>
</feature>
<dbReference type="EMBL" id="CP029185">
    <property type="protein sequence ID" value="AWH89652.1"/>
    <property type="molecule type" value="Genomic_DNA"/>
</dbReference>
<dbReference type="Proteomes" id="UP000244908">
    <property type="component" value="Chromosome"/>
</dbReference>
<keyword evidence="4 6" id="KW-1133">Transmembrane helix</keyword>
<feature type="transmembrane region" description="Helical" evidence="6">
    <location>
        <begin position="230"/>
        <end position="253"/>
    </location>
</feature>
<evidence type="ECO:0000256" key="4">
    <source>
        <dbReference type="ARBA" id="ARBA00022989"/>
    </source>
</evidence>
<keyword evidence="8" id="KW-1185">Reference proteome</keyword>
<dbReference type="PANTHER" id="PTHR30250">
    <property type="entry name" value="PST FAMILY PREDICTED COLANIC ACID TRANSPORTER"/>
    <property type="match status" value="1"/>
</dbReference>
<feature type="transmembrane region" description="Helical" evidence="6">
    <location>
        <begin position="153"/>
        <end position="172"/>
    </location>
</feature>
<name>A0A2Y9U1G4_9GAMM</name>
<feature type="transmembrane region" description="Helical" evidence="6">
    <location>
        <begin position="324"/>
        <end position="345"/>
    </location>
</feature>
<feature type="transmembrane region" description="Helical" evidence="6">
    <location>
        <begin position="87"/>
        <end position="110"/>
    </location>
</feature>
<protein>
    <submittedName>
        <fullName evidence="7">O100 family O-antigen flippase</fullName>
    </submittedName>
</protein>
<dbReference type="AlphaFoldDB" id="A0A2Y9U1G4"/>
<feature type="transmembrane region" description="Helical" evidence="6">
    <location>
        <begin position="290"/>
        <end position="318"/>
    </location>
</feature>
<evidence type="ECO:0000256" key="2">
    <source>
        <dbReference type="ARBA" id="ARBA00022475"/>
    </source>
</evidence>
<keyword evidence="5 6" id="KW-0472">Membrane</keyword>
<evidence type="ECO:0000313" key="7">
    <source>
        <dbReference type="EMBL" id="AWH89652.1"/>
    </source>
</evidence>
<evidence type="ECO:0000256" key="5">
    <source>
        <dbReference type="ARBA" id="ARBA00023136"/>
    </source>
</evidence>
<evidence type="ECO:0000256" key="6">
    <source>
        <dbReference type="SAM" id="Phobius"/>
    </source>
</evidence>
<evidence type="ECO:0000256" key="3">
    <source>
        <dbReference type="ARBA" id="ARBA00022692"/>
    </source>
</evidence>
<evidence type="ECO:0000256" key="1">
    <source>
        <dbReference type="ARBA" id="ARBA00004651"/>
    </source>
</evidence>
<reference evidence="7 8" key="1">
    <citation type="journal article" date="2019" name="Int. J. Syst. Evol. Microbiol.">
        <title>Limnobaculum parvum gen. nov., sp. nov., isolated from a freshwater lake.</title>
        <authorList>
            <person name="Baek C."/>
            <person name="Shin S.K."/>
            <person name="Yi H."/>
        </authorList>
    </citation>
    <scope>NUCLEOTIDE SEQUENCE [LARGE SCALE GENOMIC DNA]</scope>
    <source>
        <strain evidence="7 8">HYN0051</strain>
    </source>
</reference>
<comment type="subcellular location">
    <subcellularLocation>
        <location evidence="1">Cell membrane</location>
        <topology evidence="1">Multi-pass membrane protein</topology>
    </subcellularLocation>
</comment>
<keyword evidence="3 6" id="KW-0812">Transmembrane</keyword>
<organism evidence="7 8">
    <name type="scientific">Limnobaculum parvum</name>
    <dbReference type="NCBI Taxonomy" id="2172103"/>
    <lineage>
        <taxon>Bacteria</taxon>
        <taxon>Pseudomonadati</taxon>
        <taxon>Pseudomonadota</taxon>
        <taxon>Gammaproteobacteria</taxon>
        <taxon>Enterobacterales</taxon>
        <taxon>Budviciaceae</taxon>
        <taxon>Limnobaculum</taxon>
    </lineage>
</organism>
<feature type="transmembrane region" description="Helical" evidence="6">
    <location>
        <begin position="383"/>
        <end position="403"/>
    </location>
</feature>
<dbReference type="InterPro" id="IPR050833">
    <property type="entry name" value="Poly_Biosynth_Transport"/>
</dbReference>
<accession>A0A2Y9U1G4</accession>
<proteinExistence type="predicted"/>
<feature type="transmembrane region" description="Helical" evidence="6">
    <location>
        <begin position="122"/>
        <end position="141"/>
    </location>
</feature>
<feature type="transmembrane region" description="Helical" evidence="6">
    <location>
        <begin position="357"/>
        <end position="377"/>
    </location>
</feature>
<dbReference type="KEGG" id="lpv:HYN51_14495"/>
<feature type="transmembrane region" description="Helical" evidence="6">
    <location>
        <begin position="45"/>
        <end position="66"/>
    </location>
</feature>
<dbReference type="InterPro" id="IPR002797">
    <property type="entry name" value="Polysacc_synth"/>
</dbReference>
<gene>
    <name evidence="7" type="ORF">HYN51_14495</name>
</gene>